<dbReference type="SUPFAM" id="SSF48452">
    <property type="entry name" value="TPR-like"/>
    <property type="match status" value="2"/>
</dbReference>
<name>A0AA39FLY5_9HYME</name>
<gene>
    <name evidence="4" type="ORF">PV328_005290</name>
</gene>
<dbReference type="PANTHER" id="PTHR22767:SF3">
    <property type="entry name" value="N-ALPHA-ACETYLTRANSFERASE 25, NATB AUXILIARY SUBUNIT"/>
    <property type="match status" value="1"/>
</dbReference>
<sequence>MMASKTHVDSTVNERRLRPIYDWLDNGNNKKALQEAEKVLRKQPNNQCARVLKALALLRLGKENDCQVIMDKVRSEVPCEDSTLQAMSICYKEIHQPDKIREVYEAAAKADPNNEELLSHLFMSYVRLGDFKKQQQTALALYKLKPKNPYYFWAVMSVVMQAIQADDKLAKDVILPLAERMVLKLVNEGKLEAEQEVQLYIMILELQGKDEEVFRVISGPLGSRLYGVPQRKAALLLQLKRYPEAVAAFKELIDEDNDNWSHYLNYLTAALHYEHPSICLEYLDLTVESCESNARAPHLARFELLKRVGTKDFTLRTLIEPVKLMRQYFESFGHKGCMVSDFKLYLNVLTSEEQLDLLECIEEDVDVAADSSPTSIDQMLRHIHFEQLRRLCGMHHSPNMNLEDRIKHVERLRDLYEKGIILCPADERLPTDFGPFDSYAILASHLLVQMWFETDNASHLYKAMALLERALSISPANFHLKIILVRVYLEAGLINAASYIFFLLDAKQIQIDSLGFLHVPLLAPLGQLTVASSALDHAVKFFVANYKHSADRLTFAYKYGSFVKIQEFVDLRERLDNSLHFATSTVDKMLLELSWCDSAKSLSATLATMRIQPHEDSIRWELLRDNRDLEVVIGWEPLRKNKNERKYDETRACMLQLLAARNLILRIIAATVEQDSGSLLLKLAGELRALENERIPKCLEKFKVSGNRVRVESVLIPLDAVERLREAYESKQLTIIASLAESFSKNSMPDLDCIEEMRSLPCLEPIQLPETNDPVSYKEFFLRAGTCGETLALLGAMCAASQSHTQLTNRKNRKKSNKEISSVAADDIQNWTKISALLRERIQKLEGVLCELEKRPVQTGFNSDDDDDATTIVKERVQESIHHSCWMLISRLQLTAKLLNNIRS</sequence>
<comment type="similarity">
    <text evidence="1">Belongs to the MDM20/NAA25 family.</text>
</comment>
<dbReference type="AlphaFoldDB" id="A0AA39FLY5"/>
<keyword evidence="2" id="KW-0802">TPR repeat</keyword>
<dbReference type="PANTHER" id="PTHR22767">
    <property type="entry name" value="N-TERMINAL ACETYLTRANSFERASE-RELATED"/>
    <property type="match status" value="1"/>
</dbReference>
<dbReference type="EMBL" id="JAQQBS010000002">
    <property type="protein sequence ID" value="KAK0171898.1"/>
    <property type="molecule type" value="Genomic_DNA"/>
</dbReference>
<protein>
    <recommendedName>
        <fullName evidence="3">N-terminal acetyltransferase B complex subunit MDM20 homolog</fullName>
    </recommendedName>
</protein>
<comment type="caution">
    <text evidence="4">The sequence shown here is derived from an EMBL/GenBank/DDBJ whole genome shotgun (WGS) entry which is preliminary data.</text>
</comment>
<evidence type="ECO:0000256" key="3">
    <source>
        <dbReference type="ARBA" id="ARBA00029872"/>
    </source>
</evidence>
<reference evidence="4" key="1">
    <citation type="journal article" date="2023" name="bioRxiv">
        <title>Scaffold-level genome assemblies of two parasitoid biocontrol wasps reveal the parthenogenesis mechanism and an associated novel virus.</title>
        <authorList>
            <person name="Inwood S."/>
            <person name="Skelly J."/>
            <person name="Guhlin J."/>
            <person name="Harrop T."/>
            <person name="Goldson S."/>
            <person name="Dearden P."/>
        </authorList>
    </citation>
    <scope>NUCLEOTIDE SEQUENCE</scope>
    <source>
        <strain evidence="4">Irish</strain>
        <tissue evidence="4">Whole body</tissue>
    </source>
</reference>
<dbReference type="GO" id="GO:0031416">
    <property type="term" value="C:NatB complex"/>
    <property type="evidence" value="ECO:0007669"/>
    <property type="project" value="TreeGrafter"/>
</dbReference>
<evidence type="ECO:0000256" key="2">
    <source>
        <dbReference type="ARBA" id="ARBA00022803"/>
    </source>
</evidence>
<keyword evidence="5" id="KW-1185">Reference proteome</keyword>
<evidence type="ECO:0000256" key="1">
    <source>
        <dbReference type="ARBA" id="ARBA00006298"/>
    </source>
</evidence>
<accession>A0AA39FLY5</accession>
<dbReference type="Proteomes" id="UP001168990">
    <property type="component" value="Unassembled WGS sequence"/>
</dbReference>
<proteinExistence type="inferred from homology"/>
<evidence type="ECO:0000313" key="5">
    <source>
        <dbReference type="Proteomes" id="UP001168990"/>
    </source>
</evidence>
<evidence type="ECO:0000313" key="4">
    <source>
        <dbReference type="EMBL" id="KAK0171898.1"/>
    </source>
</evidence>
<dbReference type="Pfam" id="PF09797">
    <property type="entry name" value="NatB_MDM20"/>
    <property type="match status" value="1"/>
</dbReference>
<dbReference type="InterPro" id="IPR019183">
    <property type="entry name" value="NAA25_NatB_aux_su"/>
</dbReference>
<dbReference type="InterPro" id="IPR011990">
    <property type="entry name" value="TPR-like_helical_dom_sf"/>
</dbReference>
<reference evidence="4" key="2">
    <citation type="submission" date="2023-03" db="EMBL/GenBank/DDBJ databases">
        <authorList>
            <person name="Inwood S.N."/>
            <person name="Skelly J.G."/>
            <person name="Guhlin J."/>
            <person name="Harrop T.W.R."/>
            <person name="Goldson S.G."/>
            <person name="Dearden P.K."/>
        </authorList>
    </citation>
    <scope>NUCLEOTIDE SEQUENCE</scope>
    <source>
        <strain evidence="4">Irish</strain>
        <tissue evidence="4">Whole body</tissue>
    </source>
</reference>
<organism evidence="4 5">
    <name type="scientific">Microctonus aethiopoides</name>
    <dbReference type="NCBI Taxonomy" id="144406"/>
    <lineage>
        <taxon>Eukaryota</taxon>
        <taxon>Metazoa</taxon>
        <taxon>Ecdysozoa</taxon>
        <taxon>Arthropoda</taxon>
        <taxon>Hexapoda</taxon>
        <taxon>Insecta</taxon>
        <taxon>Pterygota</taxon>
        <taxon>Neoptera</taxon>
        <taxon>Endopterygota</taxon>
        <taxon>Hymenoptera</taxon>
        <taxon>Apocrita</taxon>
        <taxon>Ichneumonoidea</taxon>
        <taxon>Braconidae</taxon>
        <taxon>Euphorinae</taxon>
        <taxon>Microctonus</taxon>
    </lineage>
</organism>
<dbReference type="Gene3D" id="1.25.40.1040">
    <property type="match status" value="1"/>
</dbReference>